<feature type="chain" id="PRO_5044816895" evidence="1">
    <location>
        <begin position="28"/>
        <end position="99"/>
    </location>
</feature>
<dbReference type="Proteomes" id="UP001634007">
    <property type="component" value="Unassembled WGS sequence"/>
</dbReference>
<sequence>MDIISSKMPMAINLFLVLSRFFSVSTAERKLRSSGAQPTLATLRVPSMIYCVSVYGVKSGDTCFACQNLTTSSFDKITPNLNCKALFVGQWLCVKAVIF</sequence>
<dbReference type="InterPro" id="IPR036779">
    <property type="entry name" value="LysM_dom_sf"/>
</dbReference>
<evidence type="ECO:0000313" key="2">
    <source>
        <dbReference type="EMBL" id="KAL3741952.1"/>
    </source>
</evidence>
<accession>A0ABD3KWL9</accession>
<proteinExistence type="predicted"/>
<evidence type="ECO:0000256" key="1">
    <source>
        <dbReference type="SAM" id="SignalP"/>
    </source>
</evidence>
<protein>
    <submittedName>
        <fullName evidence="2">Uncharacterized protein</fullName>
    </submittedName>
</protein>
<dbReference type="AlphaFoldDB" id="A0ABD3KWL9"/>
<comment type="caution">
    <text evidence="2">The sequence shown here is derived from an EMBL/GenBank/DDBJ whole genome shotgun (WGS) entry which is preliminary data.</text>
</comment>
<name>A0ABD3KWL9_EUCGL</name>
<dbReference type="Gene3D" id="3.10.350.10">
    <property type="entry name" value="LysM domain"/>
    <property type="match status" value="1"/>
</dbReference>
<feature type="signal peptide" evidence="1">
    <location>
        <begin position="1"/>
        <end position="27"/>
    </location>
</feature>
<reference evidence="2 3" key="1">
    <citation type="submission" date="2024-11" db="EMBL/GenBank/DDBJ databases">
        <title>Chromosome-level genome assembly of Eucalyptus globulus Labill. provides insights into its genome evolution.</title>
        <authorList>
            <person name="Li X."/>
        </authorList>
    </citation>
    <scope>NUCLEOTIDE SEQUENCE [LARGE SCALE GENOMIC DNA]</scope>
    <source>
        <strain evidence="2">CL2024</strain>
        <tissue evidence="2">Fresh tender leaves</tissue>
    </source>
</reference>
<gene>
    <name evidence="2" type="ORF">ACJRO7_017433</name>
</gene>
<evidence type="ECO:0000313" key="3">
    <source>
        <dbReference type="Proteomes" id="UP001634007"/>
    </source>
</evidence>
<organism evidence="2 3">
    <name type="scientific">Eucalyptus globulus</name>
    <name type="common">Tasmanian blue gum</name>
    <dbReference type="NCBI Taxonomy" id="34317"/>
    <lineage>
        <taxon>Eukaryota</taxon>
        <taxon>Viridiplantae</taxon>
        <taxon>Streptophyta</taxon>
        <taxon>Embryophyta</taxon>
        <taxon>Tracheophyta</taxon>
        <taxon>Spermatophyta</taxon>
        <taxon>Magnoliopsida</taxon>
        <taxon>eudicotyledons</taxon>
        <taxon>Gunneridae</taxon>
        <taxon>Pentapetalae</taxon>
        <taxon>rosids</taxon>
        <taxon>malvids</taxon>
        <taxon>Myrtales</taxon>
        <taxon>Myrtaceae</taxon>
        <taxon>Myrtoideae</taxon>
        <taxon>Eucalypteae</taxon>
        <taxon>Eucalyptus</taxon>
    </lineage>
</organism>
<keyword evidence="3" id="KW-1185">Reference proteome</keyword>
<dbReference type="EMBL" id="JBJKBG010000004">
    <property type="protein sequence ID" value="KAL3741952.1"/>
    <property type="molecule type" value="Genomic_DNA"/>
</dbReference>
<keyword evidence="1" id="KW-0732">Signal</keyword>